<name>A0AAN4ZIH7_9BILA</name>
<feature type="region of interest" description="Disordered" evidence="1">
    <location>
        <begin position="373"/>
        <end position="409"/>
    </location>
</feature>
<keyword evidence="3" id="KW-1185">Reference proteome</keyword>
<organism evidence="2 3">
    <name type="scientific">Pristionchus mayeri</name>
    <dbReference type="NCBI Taxonomy" id="1317129"/>
    <lineage>
        <taxon>Eukaryota</taxon>
        <taxon>Metazoa</taxon>
        <taxon>Ecdysozoa</taxon>
        <taxon>Nematoda</taxon>
        <taxon>Chromadorea</taxon>
        <taxon>Rhabditida</taxon>
        <taxon>Rhabditina</taxon>
        <taxon>Diplogasteromorpha</taxon>
        <taxon>Diplogasteroidea</taxon>
        <taxon>Neodiplogasteridae</taxon>
        <taxon>Pristionchus</taxon>
    </lineage>
</organism>
<dbReference type="Proteomes" id="UP001328107">
    <property type="component" value="Unassembled WGS sequence"/>
</dbReference>
<feature type="compositionally biased region" description="Basic and acidic residues" evidence="1">
    <location>
        <begin position="389"/>
        <end position="405"/>
    </location>
</feature>
<sequence>MESPEVVFEPYFALPSTTTNVFNVKPSPSTSIRRLQAIIRDLRILLSPLFCDGVVHVMEGLAFKRSAPLRHFHFWRNVKDCMRNAKRVGDSKLLALVGNIEQKLLQSTSHAPRIPILMYIQAALVSRLTRLAQIRRSAFSATDEMIGHMEKLHWLAFARFLVGLIADLSARAKEDGERTVKIIDRISEWIEEFGDDEEAKRILHQCESLSDWWRREAVIGEEGIQPDMIILRRLMVVSDNDVVSTRIIQVMRDIEAEEKRKNELFADIGKSIKWNGEESIGEKEEALVKEEVIDEDEIEEDEMKIEEEENEGGFKVDEDIEEVVEDIALEKREDDDDGWGDFKGVEVKSDSWKKKKKRLRAEKRKKDTIEDWSGVSAESEGVKRKKRTAGFEKESTEYNAKDEPAKKRKSTVVDGISICDSHVELTSVKKKKKNRNRISNHSIV</sequence>
<protein>
    <submittedName>
        <fullName evidence="2">Uncharacterized protein</fullName>
    </submittedName>
</protein>
<accession>A0AAN4ZIH7</accession>
<evidence type="ECO:0000256" key="1">
    <source>
        <dbReference type="SAM" id="MobiDB-lite"/>
    </source>
</evidence>
<dbReference type="EMBL" id="BTRK01000002">
    <property type="protein sequence ID" value="GMR37545.1"/>
    <property type="molecule type" value="Genomic_DNA"/>
</dbReference>
<evidence type="ECO:0000313" key="3">
    <source>
        <dbReference type="Proteomes" id="UP001328107"/>
    </source>
</evidence>
<gene>
    <name evidence="2" type="ORF">PMAYCL1PPCAC_07740</name>
</gene>
<dbReference type="AlphaFoldDB" id="A0AAN4ZIH7"/>
<reference evidence="3" key="1">
    <citation type="submission" date="2022-10" db="EMBL/GenBank/DDBJ databases">
        <title>Genome assembly of Pristionchus species.</title>
        <authorList>
            <person name="Yoshida K."/>
            <person name="Sommer R.J."/>
        </authorList>
    </citation>
    <scope>NUCLEOTIDE SEQUENCE [LARGE SCALE GENOMIC DNA]</scope>
    <source>
        <strain evidence="3">RS5460</strain>
    </source>
</reference>
<evidence type="ECO:0000313" key="2">
    <source>
        <dbReference type="EMBL" id="GMR37545.1"/>
    </source>
</evidence>
<comment type="caution">
    <text evidence="2">The sequence shown here is derived from an EMBL/GenBank/DDBJ whole genome shotgun (WGS) entry which is preliminary data.</text>
</comment>
<proteinExistence type="predicted"/>